<name>A0A9P8TFT4_9ASCO</name>
<feature type="compositionally biased region" description="Acidic residues" evidence="1">
    <location>
        <begin position="370"/>
        <end position="390"/>
    </location>
</feature>
<organism evidence="3 4">
    <name type="scientific">Wickerhamomyces mucosus</name>
    <dbReference type="NCBI Taxonomy" id="1378264"/>
    <lineage>
        <taxon>Eukaryota</taxon>
        <taxon>Fungi</taxon>
        <taxon>Dikarya</taxon>
        <taxon>Ascomycota</taxon>
        <taxon>Saccharomycotina</taxon>
        <taxon>Saccharomycetes</taxon>
        <taxon>Phaffomycetales</taxon>
        <taxon>Wickerhamomycetaceae</taxon>
        <taxon>Wickerhamomyces</taxon>
    </lineage>
</organism>
<feature type="region of interest" description="Disordered" evidence="1">
    <location>
        <begin position="363"/>
        <end position="450"/>
    </location>
</feature>
<sequence>MNKVKKSKNQLRREKQKLKKTEDSTTTSKIEIKQIESVDNPINNTQISNLPNDFKDITNNSHSIDSTNGKIFESELDKLMEIPEYQQFKHVFDKFQAPDEPVEDKENQGDIIESDEDIAHIDSDNDQIDNNHNNDDDKTVKMSKKQLRKLNKLSLSELKSKAKFPELIQWYDVDSKDPLLTIQIKQKKNALPVPSHWQFKREYLSNKRGFEKKPFQLPSYILDTGILNMRDTTKEDESTLKQKSREKVQPKLNRLDLDYQKLHDAFFKFQTKPRLFKFGDLYYEGRELDEFDFKDIKPGKISKELQDALNLPQGIIYPWVAKMKHYGPPPSYPGMKIPGYNVDVEIEQVDEVLNNEIIENDEPFGKLLSYEDESEEEEEEEEGSDDDENVIEPGYEENRDSEDEEGPIVVNQQVDNNIDDDDGDDGNIDDIPLPEVEQIDEEDQQTDIEPKKLYQILKAKFINDQESSNSNNNGGAGILNTGLTYELPQGNNSKRKNSNDNNKEDNLKKSKIDDNQDDEEKEEGKFKF</sequence>
<reference evidence="3" key="2">
    <citation type="submission" date="2021-01" db="EMBL/GenBank/DDBJ databases">
        <authorList>
            <person name="Schikora-Tamarit M.A."/>
        </authorList>
    </citation>
    <scope>NUCLEOTIDE SEQUENCE</scope>
    <source>
        <strain evidence="3">CBS6341</strain>
    </source>
</reference>
<feature type="region of interest" description="Disordered" evidence="1">
    <location>
        <begin position="1"/>
        <end position="28"/>
    </location>
</feature>
<dbReference type="SMART" id="SM00581">
    <property type="entry name" value="PSP"/>
    <property type="match status" value="1"/>
</dbReference>
<feature type="compositionally biased region" description="Acidic residues" evidence="1">
    <location>
        <begin position="417"/>
        <end position="428"/>
    </location>
</feature>
<dbReference type="Proteomes" id="UP000769528">
    <property type="component" value="Unassembled WGS sequence"/>
</dbReference>
<feature type="compositionally biased region" description="Acidic residues" evidence="1">
    <location>
        <begin position="437"/>
        <end position="446"/>
    </location>
</feature>
<dbReference type="AlphaFoldDB" id="A0A9P8TFT4"/>
<dbReference type="EMBL" id="JAEUBF010000544">
    <property type="protein sequence ID" value="KAH3677209.1"/>
    <property type="molecule type" value="Genomic_DNA"/>
</dbReference>
<feature type="domain" description="PSP proline-rich" evidence="2">
    <location>
        <begin position="293"/>
        <end position="346"/>
    </location>
</feature>
<dbReference type="InterPro" id="IPR052584">
    <property type="entry name" value="U2_snRNP_Complex_Component"/>
</dbReference>
<dbReference type="PANTHER" id="PTHR12785:SF6">
    <property type="entry name" value="SPLICING FACTOR 3B SUBUNIT 2"/>
    <property type="match status" value="1"/>
</dbReference>
<dbReference type="InterPro" id="IPR006568">
    <property type="entry name" value="PSP_pro-rich"/>
</dbReference>
<feature type="region of interest" description="Disordered" evidence="1">
    <location>
        <begin position="462"/>
        <end position="528"/>
    </location>
</feature>
<feature type="compositionally biased region" description="Basic and acidic residues" evidence="1">
    <location>
        <begin position="497"/>
        <end position="514"/>
    </location>
</feature>
<dbReference type="GO" id="GO:0005634">
    <property type="term" value="C:nucleus"/>
    <property type="evidence" value="ECO:0007669"/>
    <property type="project" value="InterPro"/>
</dbReference>
<proteinExistence type="predicted"/>
<dbReference type="Pfam" id="PF04046">
    <property type="entry name" value="PSP"/>
    <property type="match status" value="1"/>
</dbReference>
<gene>
    <name evidence="3" type="ORF">WICMUC_001790</name>
</gene>
<dbReference type="OrthoDB" id="10260794at2759"/>
<dbReference type="PANTHER" id="PTHR12785">
    <property type="entry name" value="SPLICING FACTOR 3B"/>
    <property type="match status" value="1"/>
</dbReference>
<dbReference type="InterPro" id="IPR007180">
    <property type="entry name" value="DUF382"/>
</dbReference>
<protein>
    <recommendedName>
        <fullName evidence="2">PSP proline-rich domain-containing protein</fullName>
    </recommendedName>
</protein>
<feature type="compositionally biased region" description="Basic residues" evidence="1">
    <location>
        <begin position="1"/>
        <end position="18"/>
    </location>
</feature>
<evidence type="ECO:0000313" key="3">
    <source>
        <dbReference type="EMBL" id="KAH3677209.1"/>
    </source>
</evidence>
<evidence type="ECO:0000256" key="1">
    <source>
        <dbReference type="SAM" id="MobiDB-lite"/>
    </source>
</evidence>
<keyword evidence="4" id="KW-1185">Reference proteome</keyword>
<comment type="caution">
    <text evidence="3">The sequence shown here is derived from an EMBL/GenBank/DDBJ whole genome shotgun (WGS) entry which is preliminary data.</text>
</comment>
<dbReference type="Pfam" id="PF04037">
    <property type="entry name" value="DUF382"/>
    <property type="match status" value="1"/>
</dbReference>
<accession>A0A9P8TFT4</accession>
<evidence type="ECO:0000259" key="2">
    <source>
        <dbReference type="SMART" id="SM00581"/>
    </source>
</evidence>
<evidence type="ECO:0000313" key="4">
    <source>
        <dbReference type="Proteomes" id="UP000769528"/>
    </source>
</evidence>
<reference evidence="3" key="1">
    <citation type="journal article" date="2021" name="Open Biol.">
        <title>Shared evolutionary footprints suggest mitochondrial oxidative damage underlies multiple complex I losses in fungi.</title>
        <authorList>
            <person name="Schikora-Tamarit M.A."/>
            <person name="Marcet-Houben M."/>
            <person name="Nosek J."/>
            <person name="Gabaldon T."/>
        </authorList>
    </citation>
    <scope>NUCLEOTIDE SEQUENCE</scope>
    <source>
        <strain evidence="3">CBS6341</strain>
    </source>
</reference>